<evidence type="ECO:0000313" key="2">
    <source>
        <dbReference type="Proteomes" id="UP000028487"/>
    </source>
</evidence>
<dbReference type="EMBL" id="CBSV010000143">
    <property type="protein sequence ID" value="CDH01667.1"/>
    <property type="molecule type" value="Genomic_DNA"/>
</dbReference>
<name>A0A077NHW4_XENBV</name>
<dbReference type="HOGENOM" id="CLU_3223983_0_0_6"/>
<comment type="caution">
    <text evidence="1">The sequence shown here is derived from an EMBL/GenBank/DDBJ whole genome shotgun (WGS) entry which is preliminary data.</text>
</comment>
<reference evidence="1" key="1">
    <citation type="submission" date="2013-07" db="EMBL/GenBank/DDBJ databases">
        <title>Sub-species coevolution in mutualistic symbiosis.</title>
        <authorList>
            <person name="Murfin K."/>
            <person name="Klassen J."/>
            <person name="Lee M."/>
            <person name="Forst S."/>
            <person name="Stock P."/>
            <person name="Goodrich-Blair H."/>
        </authorList>
    </citation>
    <scope>NUCLEOTIDE SEQUENCE [LARGE SCALE GENOMIC DNA]</scope>
    <source>
        <strain evidence="1">Feltiae Moldova</strain>
    </source>
</reference>
<sequence>MMMRLNEFLAKLIIPNHHAVQITFTKRQHALGYKISIKAFLQLV</sequence>
<accession>A0A077NHW4</accession>
<protein>
    <submittedName>
        <fullName evidence="1">Uncharacterized protein</fullName>
    </submittedName>
</protein>
<evidence type="ECO:0000313" key="1">
    <source>
        <dbReference type="EMBL" id="CDH01667.1"/>
    </source>
</evidence>
<proteinExistence type="predicted"/>
<gene>
    <name evidence="1" type="ORF">XBFM1_2270010</name>
</gene>
<dbReference type="AlphaFoldDB" id="A0A077NHW4"/>
<dbReference type="Proteomes" id="UP000028487">
    <property type="component" value="Unassembled WGS sequence"/>
</dbReference>
<organism evidence="1 2">
    <name type="scientific">Xenorhabdus bovienii str. feltiae Moldova</name>
    <dbReference type="NCBI Taxonomy" id="1398200"/>
    <lineage>
        <taxon>Bacteria</taxon>
        <taxon>Pseudomonadati</taxon>
        <taxon>Pseudomonadota</taxon>
        <taxon>Gammaproteobacteria</taxon>
        <taxon>Enterobacterales</taxon>
        <taxon>Morganellaceae</taxon>
        <taxon>Xenorhabdus</taxon>
    </lineage>
</organism>